<name>A0A6J5MM50_9CAUD</name>
<reference evidence="1" key="1">
    <citation type="submission" date="2020-04" db="EMBL/GenBank/DDBJ databases">
        <authorList>
            <person name="Chiriac C."/>
            <person name="Salcher M."/>
            <person name="Ghai R."/>
            <person name="Kavagutti S V."/>
        </authorList>
    </citation>
    <scope>NUCLEOTIDE SEQUENCE</scope>
</reference>
<evidence type="ECO:0000313" key="1">
    <source>
        <dbReference type="EMBL" id="CAB4147382.1"/>
    </source>
</evidence>
<accession>A0A6J5MM50</accession>
<proteinExistence type="predicted"/>
<dbReference type="EMBL" id="LR796482">
    <property type="protein sequence ID" value="CAB4147382.1"/>
    <property type="molecule type" value="Genomic_DNA"/>
</dbReference>
<organism evidence="1">
    <name type="scientific">uncultured Caudovirales phage</name>
    <dbReference type="NCBI Taxonomy" id="2100421"/>
    <lineage>
        <taxon>Viruses</taxon>
        <taxon>Duplodnaviria</taxon>
        <taxon>Heunggongvirae</taxon>
        <taxon>Uroviricota</taxon>
        <taxon>Caudoviricetes</taxon>
        <taxon>Peduoviridae</taxon>
        <taxon>Maltschvirus</taxon>
        <taxon>Maltschvirus maltsch</taxon>
    </lineage>
</organism>
<protein>
    <submittedName>
        <fullName evidence="1">Uncharacterized protein</fullName>
    </submittedName>
</protein>
<gene>
    <name evidence="1" type="ORF">UFOVP515_24</name>
</gene>
<sequence>MSEKRLFSTDEEQGITRYFHFDDETGQATIQTQQDVTAIIEENKQEYAQVDERARWGEWSRVASIPMSIYFQLKAEGKLDDQEYMKKWLNDADNKYFRTRSGKV</sequence>